<reference evidence="1 2" key="1">
    <citation type="journal article" date="2019" name="Int. J. Syst. Evol. Microbiol.">
        <title>The Global Catalogue of Microorganisms (GCM) 10K type strain sequencing project: providing services to taxonomists for standard genome sequencing and annotation.</title>
        <authorList>
            <consortium name="The Broad Institute Genomics Platform"/>
            <consortium name="The Broad Institute Genome Sequencing Center for Infectious Disease"/>
            <person name="Wu L."/>
            <person name="Ma J."/>
        </authorList>
    </citation>
    <scope>NUCLEOTIDE SEQUENCE [LARGE SCALE GENOMIC DNA]</scope>
    <source>
        <strain evidence="1 2">JCM 6305</strain>
    </source>
</reference>
<evidence type="ECO:0000313" key="1">
    <source>
        <dbReference type="EMBL" id="GAA2449008.1"/>
    </source>
</evidence>
<protein>
    <submittedName>
        <fullName evidence="1">Uncharacterized protein</fullName>
    </submittedName>
</protein>
<organism evidence="1 2">
    <name type="scientific">Streptomyces macrosporus</name>
    <dbReference type="NCBI Taxonomy" id="44032"/>
    <lineage>
        <taxon>Bacteria</taxon>
        <taxon>Bacillati</taxon>
        <taxon>Actinomycetota</taxon>
        <taxon>Actinomycetes</taxon>
        <taxon>Kitasatosporales</taxon>
        <taxon>Streptomycetaceae</taxon>
        <taxon>Streptomyces</taxon>
    </lineage>
</organism>
<dbReference type="PROSITE" id="PS51257">
    <property type="entry name" value="PROKAR_LIPOPROTEIN"/>
    <property type="match status" value="1"/>
</dbReference>
<accession>A0ABN3K7Q3</accession>
<sequence length="173" mass="19696">MDRERAWRFAELLRQGSVLSAFVAACADGEERAREARELGARVFAADPADLEAVEGIVETLTEWAEELADHPHRPDEPRPDEADRQVRDFLKDVLRDELSSRARDWMSRTELALEVNFLALRGMRTPAPRTREDAFYLYGRATMALDLGYRAAAERGAESLRELRRTHEEAGP</sequence>
<dbReference type="RefSeq" id="WP_344324019.1">
    <property type="nucleotide sequence ID" value="NZ_BAAASZ010000026.1"/>
</dbReference>
<evidence type="ECO:0000313" key="2">
    <source>
        <dbReference type="Proteomes" id="UP001501638"/>
    </source>
</evidence>
<comment type="caution">
    <text evidence="1">The sequence shown here is derived from an EMBL/GenBank/DDBJ whole genome shotgun (WGS) entry which is preliminary data.</text>
</comment>
<name>A0ABN3K7Q3_9ACTN</name>
<dbReference type="EMBL" id="BAAASZ010000026">
    <property type="protein sequence ID" value="GAA2449008.1"/>
    <property type="molecule type" value="Genomic_DNA"/>
</dbReference>
<dbReference type="Proteomes" id="UP001501638">
    <property type="component" value="Unassembled WGS sequence"/>
</dbReference>
<keyword evidence="2" id="KW-1185">Reference proteome</keyword>
<proteinExistence type="predicted"/>
<gene>
    <name evidence="1" type="ORF">GCM10010405_35510</name>
</gene>